<dbReference type="EMBL" id="RJVU01053127">
    <property type="protein sequence ID" value="ROL40758.1"/>
    <property type="molecule type" value="Genomic_DNA"/>
</dbReference>
<feature type="compositionally biased region" description="Low complexity" evidence="1">
    <location>
        <begin position="54"/>
        <end position="96"/>
    </location>
</feature>
<reference evidence="2 3" key="1">
    <citation type="submission" date="2018-10" db="EMBL/GenBank/DDBJ databases">
        <title>Genome assembly for a Yunnan-Guizhou Plateau 3E fish, Anabarilius grahami (Regan), and its evolutionary and genetic applications.</title>
        <authorList>
            <person name="Jiang W."/>
        </authorList>
    </citation>
    <scope>NUCLEOTIDE SEQUENCE [LARGE SCALE GENOMIC DNA]</scope>
    <source>
        <strain evidence="2">AG-KIZ</strain>
        <tissue evidence="2">Muscle</tissue>
    </source>
</reference>
<dbReference type="AlphaFoldDB" id="A0A3N0Y4U4"/>
<evidence type="ECO:0000256" key="1">
    <source>
        <dbReference type="SAM" id="MobiDB-lite"/>
    </source>
</evidence>
<keyword evidence="3" id="KW-1185">Reference proteome</keyword>
<feature type="region of interest" description="Disordered" evidence="1">
    <location>
        <begin position="50"/>
        <end position="96"/>
    </location>
</feature>
<protein>
    <submittedName>
        <fullName evidence="2">Uncharacterized protein</fullName>
    </submittedName>
</protein>
<name>A0A3N0Y4U4_ANAGA</name>
<evidence type="ECO:0000313" key="2">
    <source>
        <dbReference type="EMBL" id="ROL40758.1"/>
    </source>
</evidence>
<dbReference type="Proteomes" id="UP000281406">
    <property type="component" value="Unassembled WGS sequence"/>
</dbReference>
<comment type="caution">
    <text evidence="2">The sequence shown here is derived from an EMBL/GenBank/DDBJ whole genome shotgun (WGS) entry which is preliminary data.</text>
</comment>
<sequence length="185" mass="19609">MNGHINSPPGLSRFMAYGSLSRSALAAPPGPTPLRLGLVKNDCGPKRECQNCASSRPSSSVGSSRPGSSPVPGVLEGHTVTTSHSSSSSTNSDNITQSSDKITFVLTPKSCAPLIYKSSALIKPPIKQLLAERHPSAHRLTEGMFSISSLISWAEAFLHLSTSFLNSRHMSNGSVPFSLLMCMEI</sequence>
<gene>
    <name evidence="2" type="ORF">DPX16_9752</name>
</gene>
<accession>A0A3N0Y4U4</accession>
<proteinExistence type="predicted"/>
<evidence type="ECO:0000313" key="3">
    <source>
        <dbReference type="Proteomes" id="UP000281406"/>
    </source>
</evidence>
<organism evidence="2 3">
    <name type="scientific">Anabarilius grahami</name>
    <name type="common">Kanglang fish</name>
    <name type="synonym">Barilius grahami</name>
    <dbReference type="NCBI Taxonomy" id="495550"/>
    <lineage>
        <taxon>Eukaryota</taxon>
        <taxon>Metazoa</taxon>
        <taxon>Chordata</taxon>
        <taxon>Craniata</taxon>
        <taxon>Vertebrata</taxon>
        <taxon>Euteleostomi</taxon>
        <taxon>Actinopterygii</taxon>
        <taxon>Neopterygii</taxon>
        <taxon>Teleostei</taxon>
        <taxon>Ostariophysi</taxon>
        <taxon>Cypriniformes</taxon>
        <taxon>Xenocyprididae</taxon>
        <taxon>Xenocypridinae</taxon>
        <taxon>Xenocypridinae incertae sedis</taxon>
        <taxon>Anabarilius</taxon>
    </lineage>
</organism>